<keyword evidence="2 6" id="KW-0812">Transmembrane</keyword>
<keyword evidence="9" id="KW-1185">Reference proteome</keyword>
<gene>
    <name evidence="8" type="ORF">CSSPJE1EN1_LOCUS3427</name>
</gene>
<feature type="compositionally biased region" description="Basic and acidic residues" evidence="5">
    <location>
        <begin position="113"/>
        <end position="123"/>
    </location>
</feature>
<feature type="transmembrane region" description="Helical" evidence="6">
    <location>
        <begin position="452"/>
        <end position="476"/>
    </location>
</feature>
<keyword evidence="4 6" id="KW-0472">Membrane</keyword>
<sequence>MEDYGDGKLETVPLHSVHFEGVESEGASVVEENSDLTLILTEEHHLSSLELERVNLHNVDEFAATESVENEPPPEVSESVSISVHNEAKTKPAPSRNDPSALLPDTRIAVFHSDLRERERDKGGVVTDEDFEREFGLGGGGYGSGGSGNSTPKRRSGSRGRSNNGVLRPENGIDGSSYRDIMAESSPTVTRLGKSHGVTFSDEEEDDDTIVQEMRTSAWTNPITATIMKTIFYVLVWYTFSTCLTLYNKVLLGEKLMKFPAPLLMNTIHFSMQAIISTVLVRFCWGTKTSQQMSWRDYFARVVPTAAATALDIDLSNISIVFISVSFATMCKSGAPVFILLFAFAFRLEVPSLKLLGIIVIISFGVMLTVAKETEFQLEGFILVMLSTVMAGFRWTVTQLLLQKEEYGLNNPFVAMSYFTPLMALITVVFSLALEPWHKLGSTAFFDSTFHIFESCALMLLGGTLAFFMVMAEYLLISETSAVTMTIAGVIKEVVTIVVAVFFFHDPFTVLKGVGLVIIIFGVALFNWFKYKKLVEGNLGNHNGITRQETEQIPLKYMTLEDASAAIFQIEDEPEHVL</sequence>
<dbReference type="PANTHER" id="PTHR11132">
    <property type="entry name" value="SOLUTE CARRIER FAMILY 35"/>
    <property type="match status" value="1"/>
</dbReference>
<evidence type="ECO:0000256" key="1">
    <source>
        <dbReference type="ARBA" id="ARBA00004141"/>
    </source>
</evidence>
<feature type="transmembrane region" description="Helical" evidence="6">
    <location>
        <begin position="263"/>
        <end position="285"/>
    </location>
</feature>
<keyword evidence="3 6" id="KW-1133">Transmembrane helix</keyword>
<evidence type="ECO:0000313" key="9">
    <source>
        <dbReference type="Proteomes" id="UP001497444"/>
    </source>
</evidence>
<dbReference type="InterPro" id="IPR050186">
    <property type="entry name" value="TPT_transporter"/>
</dbReference>
<comment type="subcellular location">
    <subcellularLocation>
        <location evidence="1">Membrane</location>
        <topology evidence="1">Multi-pass membrane protein</topology>
    </subcellularLocation>
</comment>
<evidence type="ECO:0000313" key="8">
    <source>
        <dbReference type="EMBL" id="CAK9257949.1"/>
    </source>
</evidence>
<reference evidence="8" key="1">
    <citation type="submission" date="2024-02" db="EMBL/GenBank/DDBJ databases">
        <authorList>
            <consortium name="ELIXIR-Norway"/>
            <consortium name="Elixir Norway"/>
        </authorList>
    </citation>
    <scope>NUCLEOTIDE SEQUENCE</scope>
</reference>
<feature type="region of interest" description="Disordered" evidence="5">
    <location>
        <begin position="113"/>
        <end position="179"/>
    </location>
</feature>
<dbReference type="InterPro" id="IPR004853">
    <property type="entry name" value="Sugar_P_trans_dom"/>
</dbReference>
<feature type="transmembrane region" description="Helical" evidence="6">
    <location>
        <begin position="353"/>
        <end position="371"/>
    </location>
</feature>
<evidence type="ECO:0000256" key="3">
    <source>
        <dbReference type="ARBA" id="ARBA00022989"/>
    </source>
</evidence>
<evidence type="ECO:0000256" key="2">
    <source>
        <dbReference type="ARBA" id="ARBA00022692"/>
    </source>
</evidence>
<dbReference type="InterPro" id="IPR037185">
    <property type="entry name" value="EmrE-like"/>
</dbReference>
<feature type="domain" description="Sugar phosphate transporter" evidence="7">
    <location>
        <begin position="229"/>
        <end position="527"/>
    </location>
</feature>
<dbReference type="Proteomes" id="UP001497444">
    <property type="component" value="Chromosome 11"/>
</dbReference>
<feature type="transmembrane region" description="Helical" evidence="6">
    <location>
        <begin position="409"/>
        <end position="432"/>
    </location>
</feature>
<accession>A0ABP0VTX6</accession>
<evidence type="ECO:0000256" key="6">
    <source>
        <dbReference type="SAM" id="Phobius"/>
    </source>
</evidence>
<evidence type="ECO:0000256" key="5">
    <source>
        <dbReference type="SAM" id="MobiDB-lite"/>
    </source>
</evidence>
<evidence type="ECO:0000259" key="7">
    <source>
        <dbReference type="Pfam" id="PF03151"/>
    </source>
</evidence>
<feature type="transmembrane region" description="Helical" evidence="6">
    <location>
        <begin position="483"/>
        <end position="504"/>
    </location>
</feature>
<feature type="transmembrane region" description="Helical" evidence="6">
    <location>
        <begin position="231"/>
        <end position="251"/>
    </location>
</feature>
<organism evidence="8 9">
    <name type="scientific">Sphagnum jensenii</name>
    <dbReference type="NCBI Taxonomy" id="128206"/>
    <lineage>
        <taxon>Eukaryota</taxon>
        <taxon>Viridiplantae</taxon>
        <taxon>Streptophyta</taxon>
        <taxon>Embryophyta</taxon>
        <taxon>Bryophyta</taxon>
        <taxon>Sphagnophytina</taxon>
        <taxon>Sphagnopsida</taxon>
        <taxon>Sphagnales</taxon>
        <taxon>Sphagnaceae</taxon>
        <taxon>Sphagnum</taxon>
    </lineage>
</organism>
<protein>
    <recommendedName>
        <fullName evidence="7">Sugar phosphate transporter domain-containing protein</fullName>
    </recommendedName>
</protein>
<feature type="transmembrane region" description="Helical" evidence="6">
    <location>
        <begin position="320"/>
        <end position="346"/>
    </location>
</feature>
<feature type="compositionally biased region" description="Gly residues" evidence="5">
    <location>
        <begin position="136"/>
        <end position="148"/>
    </location>
</feature>
<dbReference type="Pfam" id="PF03151">
    <property type="entry name" value="TPT"/>
    <property type="match status" value="1"/>
</dbReference>
<proteinExistence type="predicted"/>
<feature type="transmembrane region" description="Helical" evidence="6">
    <location>
        <begin position="510"/>
        <end position="529"/>
    </location>
</feature>
<dbReference type="EMBL" id="OZ020106">
    <property type="protein sequence ID" value="CAK9257949.1"/>
    <property type="molecule type" value="Genomic_DNA"/>
</dbReference>
<feature type="region of interest" description="Disordered" evidence="5">
    <location>
        <begin position="86"/>
        <end position="105"/>
    </location>
</feature>
<feature type="transmembrane region" description="Helical" evidence="6">
    <location>
        <begin position="377"/>
        <end position="397"/>
    </location>
</feature>
<name>A0ABP0VTX6_9BRYO</name>
<evidence type="ECO:0000256" key="4">
    <source>
        <dbReference type="ARBA" id="ARBA00023136"/>
    </source>
</evidence>
<dbReference type="SUPFAM" id="SSF103481">
    <property type="entry name" value="Multidrug resistance efflux transporter EmrE"/>
    <property type="match status" value="2"/>
</dbReference>